<dbReference type="OrthoDB" id="1952191at2"/>
<feature type="transmembrane region" description="Helical" evidence="1">
    <location>
        <begin position="7"/>
        <end position="26"/>
    </location>
</feature>
<proteinExistence type="predicted"/>
<feature type="transmembrane region" description="Helical" evidence="1">
    <location>
        <begin position="58"/>
        <end position="77"/>
    </location>
</feature>
<dbReference type="RefSeq" id="WP_143895308.1">
    <property type="nucleotide sequence ID" value="NZ_CP041666.1"/>
</dbReference>
<feature type="transmembrane region" description="Helical" evidence="1">
    <location>
        <begin position="32"/>
        <end position="51"/>
    </location>
</feature>
<name>A0A516KI83_9BACI</name>
<dbReference type="AlphaFoldDB" id="A0A516KI83"/>
<organism evidence="2 3">
    <name type="scientific">Radiobacillus deserti</name>
    <dbReference type="NCBI Taxonomy" id="2594883"/>
    <lineage>
        <taxon>Bacteria</taxon>
        <taxon>Bacillati</taxon>
        <taxon>Bacillota</taxon>
        <taxon>Bacilli</taxon>
        <taxon>Bacillales</taxon>
        <taxon>Bacillaceae</taxon>
        <taxon>Radiobacillus</taxon>
    </lineage>
</organism>
<protein>
    <recommendedName>
        <fullName evidence="4">GGDEF domain-containing protein</fullName>
    </recommendedName>
</protein>
<keyword evidence="1" id="KW-0812">Transmembrane</keyword>
<dbReference type="Proteomes" id="UP000315215">
    <property type="component" value="Chromosome"/>
</dbReference>
<evidence type="ECO:0000313" key="2">
    <source>
        <dbReference type="EMBL" id="QDP41103.1"/>
    </source>
</evidence>
<dbReference type="EMBL" id="CP041666">
    <property type="protein sequence ID" value="QDP41103.1"/>
    <property type="molecule type" value="Genomic_DNA"/>
</dbReference>
<gene>
    <name evidence="2" type="ORF">FN924_13425</name>
</gene>
<accession>A0A516KI83</accession>
<evidence type="ECO:0000256" key="1">
    <source>
        <dbReference type="SAM" id="Phobius"/>
    </source>
</evidence>
<reference evidence="2 3" key="1">
    <citation type="submission" date="2019-07" db="EMBL/GenBank/DDBJ databases">
        <authorList>
            <person name="Li J."/>
        </authorList>
    </citation>
    <scope>NUCLEOTIDE SEQUENCE [LARGE SCALE GENOMIC DNA]</scope>
    <source>
        <strain evidence="2 3">TKL69</strain>
    </source>
</reference>
<keyword evidence="1" id="KW-1133">Transmembrane helix</keyword>
<evidence type="ECO:0000313" key="3">
    <source>
        <dbReference type="Proteomes" id="UP000315215"/>
    </source>
</evidence>
<keyword evidence="1" id="KW-0472">Membrane</keyword>
<keyword evidence="3" id="KW-1185">Reference proteome</keyword>
<dbReference type="KEGG" id="aqt:FN924_13425"/>
<evidence type="ECO:0008006" key="4">
    <source>
        <dbReference type="Google" id="ProtNLM"/>
    </source>
</evidence>
<feature type="transmembrane region" description="Helical" evidence="1">
    <location>
        <begin position="89"/>
        <end position="109"/>
    </location>
</feature>
<sequence length="262" mass="30432">MHQVKSLTTLHLLVTLLLISFLGLFYLSSNDILFLVNLSIILISIIIMNFFSTSRNFIILLSIVLLIGFILLFYGFFRRSSLQVQIDFVIQHIFLTASLIILWLLFAAVKKIQEDVKSLRQRVQELEKWDSTTNVLMPSEFLNRVNVISTGTKRRGETNYYVSFTVHSLEHTKDSMNHVFSTSILQAIRSEFDFVTKTSEHTFLVFLQNTNEQGCNIVINRLFDMLRNQLNFIEIPVSYEIIPEEEMDGLKRKTNGMVHSLR</sequence>